<evidence type="ECO:0000313" key="2">
    <source>
        <dbReference type="Proteomes" id="UP000077013"/>
    </source>
</evidence>
<organism evidence="1 2">
    <name type="scientific">Cochleicola gelatinilyticus</name>
    <dbReference type="NCBI Taxonomy" id="1763537"/>
    <lineage>
        <taxon>Bacteria</taxon>
        <taxon>Pseudomonadati</taxon>
        <taxon>Bacteroidota</taxon>
        <taxon>Flavobacteriia</taxon>
        <taxon>Flavobacteriales</taxon>
        <taxon>Flavobacteriaceae</taxon>
        <taxon>Cochleicola</taxon>
    </lineage>
</organism>
<accession>A0A167JTC3</accession>
<gene>
    <name evidence="1" type="ORF">ULVI_01845</name>
</gene>
<dbReference type="STRING" id="1763537.ULVI_01845"/>
<dbReference type="PROSITE" id="PS51257">
    <property type="entry name" value="PROKAR_LIPOPROTEIN"/>
    <property type="match status" value="1"/>
</dbReference>
<comment type="caution">
    <text evidence="1">The sequence shown here is derived from an EMBL/GenBank/DDBJ whole genome shotgun (WGS) entry which is preliminary data.</text>
</comment>
<dbReference type="AlphaFoldDB" id="A0A167JTC3"/>
<dbReference type="EMBL" id="LRXL01000019">
    <property type="protein sequence ID" value="OAB81028.1"/>
    <property type="molecule type" value="Genomic_DNA"/>
</dbReference>
<evidence type="ECO:0000313" key="1">
    <source>
        <dbReference type="EMBL" id="OAB81028.1"/>
    </source>
</evidence>
<dbReference type="RefSeq" id="WP_068589033.1">
    <property type="nucleotide sequence ID" value="NZ_LRXL01000019.1"/>
</dbReference>
<protein>
    <submittedName>
        <fullName evidence="1">Uncharacterized protein</fullName>
    </submittedName>
</protein>
<name>A0A167JTC3_9FLAO</name>
<sequence>MKKNIFPILAIGLMTYSCNAQQKTSDFKTETEKWKKELLASGEVGNPCREDNDWQKWQEENPKAYFGLQEIQSSESDFNSDGIKDGLFYFPAENCVGGNGTDSDFGMLVYSNNGELLTNKNITQTIENGIKTELAKININGVYKIYIHYKGLGKTIIGEYFAWAEDDANCCPSGNGTFEYNPVELTTEIKNKSK</sequence>
<keyword evidence="2" id="KW-1185">Reference proteome</keyword>
<dbReference type="OrthoDB" id="1424283at2"/>
<proteinExistence type="predicted"/>
<reference evidence="1 2" key="1">
    <citation type="submission" date="2016-02" db="EMBL/GenBank/DDBJ databases">
        <title>Ulvibacter sp. LPB0005, isolated from Thais luteostoma.</title>
        <authorList>
            <person name="Shin S.-K."/>
            <person name="Yi H."/>
        </authorList>
    </citation>
    <scope>NUCLEOTIDE SEQUENCE [LARGE SCALE GENOMIC DNA]</scope>
    <source>
        <strain evidence="1 2">LPB0005</strain>
    </source>
</reference>
<dbReference type="Proteomes" id="UP000077013">
    <property type="component" value="Unassembled WGS sequence"/>
</dbReference>